<dbReference type="EMBL" id="CP068393">
    <property type="protein sequence ID" value="QUC65845.1"/>
    <property type="molecule type" value="Genomic_DNA"/>
</dbReference>
<dbReference type="Proteomes" id="UP000682782">
    <property type="component" value="Chromosome"/>
</dbReference>
<name>A0AC61MUC6_9FIRM</name>
<reference evidence="1" key="1">
    <citation type="submission" date="2021-01" db="EMBL/GenBank/DDBJ databases">
        <title>Complete genome sequence of Clostridiales bacterium R-7.</title>
        <authorList>
            <person name="Mahoney-Kurpe S.C."/>
            <person name="Palevich N."/>
            <person name="Koike S."/>
            <person name="Moon C.D."/>
            <person name="Attwood G.T."/>
        </authorList>
    </citation>
    <scope>NUCLEOTIDE SEQUENCE</scope>
    <source>
        <strain evidence="1">R-7</strain>
    </source>
</reference>
<keyword evidence="2" id="KW-1185">Reference proteome</keyword>
<accession>A0AC61MUC6</accession>
<evidence type="ECO:0000313" key="1">
    <source>
        <dbReference type="EMBL" id="QUC65845.1"/>
    </source>
</evidence>
<gene>
    <name evidence="1" type="ORF">JYE49_08075</name>
</gene>
<evidence type="ECO:0000313" key="2">
    <source>
        <dbReference type="Proteomes" id="UP000682782"/>
    </source>
</evidence>
<protein>
    <submittedName>
        <fullName evidence="1">Flavodoxin family protein</fullName>
    </submittedName>
</protein>
<sequence length="227" mass="25627">MKVLVLNGSPKKKSDTFRMAEAFLRGLNKNQEHEVQIVNVIDKKIAPCRGCFGCWQKLDGHCVIEDDQNALLDEYRSADIIIWNFPLYCYGMPSHLKAFLDRTIPLVKMDMRQEENGRVRHEALVDFSRIHTVVLCGCGFPDWEGNFDGLKMQCRQCFGNLEMVCVPETPMLNVPEAAPLADPLLASFEKAGEEYAASLKLSAETIARLETPMIPKEMYINIVNGNA</sequence>
<proteinExistence type="predicted"/>
<organism evidence="1 2">
    <name type="scientific">Aristaeella hokkaidonensis</name>
    <dbReference type="NCBI Taxonomy" id="3046382"/>
    <lineage>
        <taxon>Bacteria</taxon>
        <taxon>Bacillati</taxon>
        <taxon>Bacillota</taxon>
        <taxon>Clostridia</taxon>
        <taxon>Eubacteriales</taxon>
        <taxon>Aristaeellaceae</taxon>
        <taxon>Aristaeella</taxon>
    </lineage>
</organism>